<dbReference type="Proteomes" id="UP001341840">
    <property type="component" value="Unassembled WGS sequence"/>
</dbReference>
<sequence>MAARTRQLALDEIQGNFRSQYKKLYDYGVELLRSNSGSSVHLKVQRSPDFANEIQSSNM</sequence>
<dbReference type="EMBL" id="JASCZI010151173">
    <property type="protein sequence ID" value="MED6170523.1"/>
    <property type="molecule type" value="Genomic_DNA"/>
</dbReference>
<name>A0ABU6VEZ4_9FABA</name>
<reference evidence="1 2" key="1">
    <citation type="journal article" date="2023" name="Plants (Basel)">
        <title>Bridging the Gap: Combining Genomics and Transcriptomics Approaches to Understand Stylosanthes scabra, an Orphan Legume from the Brazilian Caatinga.</title>
        <authorList>
            <person name="Ferreira-Neto J.R.C."/>
            <person name="da Silva M.D."/>
            <person name="Binneck E."/>
            <person name="de Melo N.F."/>
            <person name="da Silva R.H."/>
            <person name="de Melo A.L.T.M."/>
            <person name="Pandolfi V."/>
            <person name="Bustamante F.O."/>
            <person name="Brasileiro-Vidal A.C."/>
            <person name="Benko-Iseppon A.M."/>
        </authorList>
    </citation>
    <scope>NUCLEOTIDE SEQUENCE [LARGE SCALE GENOMIC DNA]</scope>
    <source>
        <tissue evidence="1">Leaves</tissue>
    </source>
</reference>
<protein>
    <submittedName>
        <fullName evidence="1">Uncharacterized protein</fullName>
    </submittedName>
</protein>
<keyword evidence="2" id="KW-1185">Reference proteome</keyword>
<evidence type="ECO:0000313" key="1">
    <source>
        <dbReference type="EMBL" id="MED6170523.1"/>
    </source>
</evidence>
<feature type="non-terminal residue" evidence="1">
    <location>
        <position position="59"/>
    </location>
</feature>
<comment type="caution">
    <text evidence="1">The sequence shown here is derived from an EMBL/GenBank/DDBJ whole genome shotgun (WGS) entry which is preliminary data.</text>
</comment>
<proteinExistence type="predicted"/>
<gene>
    <name evidence="1" type="ORF">PIB30_031865</name>
</gene>
<evidence type="ECO:0000313" key="2">
    <source>
        <dbReference type="Proteomes" id="UP001341840"/>
    </source>
</evidence>
<accession>A0ABU6VEZ4</accession>
<organism evidence="1 2">
    <name type="scientific">Stylosanthes scabra</name>
    <dbReference type="NCBI Taxonomy" id="79078"/>
    <lineage>
        <taxon>Eukaryota</taxon>
        <taxon>Viridiplantae</taxon>
        <taxon>Streptophyta</taxon>
        <taxon>Embryophyta</taxon>
        <taxon>Tracheophyta</taxon>
        <taxon>Spermatophyta</taxon>
        <taxon>Magnoliopsida</taxon>
        <taxon>eudicotyledons</taxon>
        <taxon>Gunneridae</taxon>
        <taxon>Pentapetalae</taxon>
        <taxon>rosids</taxon>
        <taxon>fabids</taxon>
        <taxon>Fabales</taxon>
        <taxon>Fabaceae</taxon>
        <taxon>Papilionoideae</taxon>
        <taxon>50 kb inversion clade</taxon>
        <taxon>dalbergioids sensu lato</taxon>
        <taxon>Dalbergieae</taxon>
        <taxon>Pterocarpus clade</taxon>
        <taxon>Stylosanthes</taxon>
    </lineage>
</organism>